<evidence type="ECO:0000313" key="5">
    <source>
        <dbReference type="Proteomes" id="UP000606921"/>
    </source>
</evidence>
<sequence>MLTLPRHLIVLAMLCLSAASALAEEWFVERSSQQVQYTIDKHTWQPVSKGMTIPNKAWIATGPRGRAVLTRGVETIAIQPQTLAAIITTDGLFSRKTEVVQQKGKLALDIEKRSRPHTYVHTPFLAAVVKGTSFSVTVTDKDASVSVERGLVQVSSFTGGQSTNLGPGQSARVDRAQNMDVAGITDAPGVVSVEPTAASVPAVGASAPLGSTPASGNSDRGDNGSGASGNGSGKSDGNNGNGGGNGGGNNGNGNGGGNSGNGNGGGNNGNGNGNGGGNNGNGNGNGGGNNGNGNGGGNNGNGNGNGGGNNGNGGGNSGNGNGNGSGNNGNGNGNGGGNGNGNGGGNNGNGNGNGGGNNGNGNGGGNNGNGNGNGGGNNGNGNGNNGNR</sequence>
<feature type="chain" id="PRO_5045745285" description="FecR protein domain-containing protein" evidence="2">
    <location>
        <begin position="24"/>
        <end position="388"/>
    </location>
</feature>
<proteinExistence type="predicted"/>
<keyword evidence="2" id="KW-0732">Signal</keyword>
<protein>
    <recommendedName>
        <fullName evidence="3">FecR protein domain-containing protein</fullName>
    </recommendedName>
</protein>
<gene>
    <name evidence="4" type="ORF">REJC140_03287</name>
</gene>
<evidence type="ECO:0000259" key="3">
    <source>
        <dbReference type="Pfam" id="PF04773"/>
    </source>
</evidence>
<dbReference type="PANTHER" id="PTHR38731">
    <property type="entry name" value="LIPL45-RELATED LIPOPROTEIN-RELATED"/>
    <property type="match status" value="1"/>
</dbReference>
<feature type="compositionally biased region" description="Gly residues" evidence="1">
    <location>
        <begin position="223"/>
        <end position="255"/>
    </location>
</feature>
<feature type="region of interest" description="Disordered" evidence="1">
    <location>
        <begin position="204"/>
        <end position="255"/>
    </location>
</feature>
<accession>A0ABM8PK14</accession>
<dbReference type="EMBL" id="CABFWF030000010">
    <property type="protein sequence ID" value="CAD7034201.1"/>
    <property type="molecule type" value="Genomic_DNA"/>
</dbReference>
<evidence type="ECO:0000256" key="1">
    <source>
        <dbReference type="SAM" id="MobiDB-lite"/>
    </source>
</evidence>
<dbReference type="RefSeq" id="WP_142592358.1">
    <property type="nucleotide sequence ID" value="NZ_CABFWF030000010.1"/>
</dbReference>
<keyword evidence="5" id="KW-1185">Reference proteome</keyword>
<dbReference type="Proteomes" id="UP000606921">
    <property type="component" value="Unassembled WGS sequence"/>
</dbReference>
<feature type="region of interest" description="Disordered" evidence="1">
    <location>
        <begin position="290"/>
        <end position="388"/>
    </location>
</feature>
<dbReference type="PANTHER" id="PTHR38731:SF3">
    <property type="entry name" value="BLL6125 PROTEIN"/>
    <property type="match status" value="1"/>
</dbReference>
<dbReference type="InterPro" id="IPR006860">
    <property type="entry name" value="FecR"/>
</dbReference>
<dbReference type="Pfam" id="PF04773">
    <property type="entry name" value="FecR"/>
    <property type="match status" value="1"/>
</dbReference>
<organism evidence="4 5">
    <name type="scientific">Pseudorhizobium endolithicum</name>
    <dbReference type="NCBI Taxonomy" id="1191678"/>
    <lineage>
        <taxon>Bacteria</taxon>
        <taxon>Pseudomonadati</taxon>
        <taxon>Pseudomonadota</taxon>
        <taxon>Alphaproteobacteria</taxon>
        <taxon>Hyphomicrobiales</taxon>
        <taxon>Rhizobiaceae</taxon>
        <taxon>Rhizobium/Agrobacterium group</taxon>
        <taxon>Pseudorhizobium</taxon>
    </lineage>
</organism>
<evidence type="ECO:0000313" key="4">
    <source>
        <dbReference type="EMBL" id="CAD7034201.1"/>
    </source>
</evidence>
<reference evidence="4 5" key="1">
    <citation type="submission" date="2020-11" db="EMBL/GenBank/DDBJ databases">
        <authorList>
            <person name="Lassalle F."/>
        </authorList>
    </citation>
    <scope>NUCLEOTIDE SEQUENCE [LARGE SCALE GENOMIC DNA]</scope>
    <source>
        <strain evidence="4 5">JC140</strain>
    </source>
</reference>
<dbReference type="Gene3D" id="2.60.120.1440">
    <property type="match status" value="1"/>
</dbReference>
<name>A0ABM8PK14_9HYPH</name>
<feature type="signal peptide" evidence="2">
    <location>
        <begin position="1"/>
        <end position="23"/>
    </location>
</feature>
<evidence type="ECO:0000256" key="2">
    <source>
        <dbReference type="SAM" id="SignalP"/>
    </source>
</evidence>
<feature type="domain" description="FecR protein" evidence="3">
    <location>
        <begin position="61"/>
        <end position="152"/>
    </location>
</feature>
<comment type="caution">
    <text evidence="4">The sequence shown here is derived from an EMBL/GenBank/DDBJ whole genome shotgun (WGS) entry which is preliminary data.</text>
</comment>